<dbReference type="InterPro" id="IPR000859">
    <property type="entry name" value="CUB_dom"/>
</dbReference>
<evidence type="ECO:0000256" key="13">
    <source>
        <dbReference type="PROSITE-ProRule" id="PRU00276"/>
    </source>
</evidence>
<keyword evidence="7" id="KW-0378">Hydrolase</keyword>
<dbReference type="InterPro" id="IPR000884">
    <property type="entry name" value="TSP1_rpt"/>
</dbReference>
<dbReference type="PROSITE" id="PS01180">
    <property type="entry name" value="CUB"/>
    <property type="match status" value="11"/>
</dbReference>
<gene>
    <name evidence="18" type="primary">LOC110975757</name>
</gene>
<feature type="domain" description="CUB" evidence="15">
    <location>
        <begin position="1834"/>
        <end position="1949"/>
    </location>
</feature>
<evidence type="ECO:0000256" key="4">
    <source>
        <dbReference type="ARBA" id="ARBA00022723"/>
    </source>
</evidence>
<feature type="domain" description="CUB" evidence="15">
    <location>
        <begin position="2364"/>
        <end position="2477"/>
    </location>
</feature>
<dbReference type="Pfam" id="PF17771">
    <property type="entry name" value="ADAMTS_CR_2"/>
    <property type="match status" value="1"/>
</dbReference>
<dbReference type="InterPro" id="IPR001590">
    <property type="entry name" value="Peptidase_M12B"/>
</dbReference>
<dbReference type="GeneID" id="110975757"/>
<feature type="disulfide bond" evidence="12">
    <location>
        <begin position="1834"/>
        <end position="1861"/>
    </location>
</feature>
<evidence type="ECO:0000256" key="10">
    <source>
        <dbReference type="ARBA" id="ARBA00023157"/>
    </source>
</evidence>
<keyword evidence="3" id="KW-0645">Protease</keyword>
<keyword evidence="5 14" id="KW-0732">Signal</keyword>
<keyword evidence="6" id="KW-0677">Repeat</keyword>
<feature type="domain" description="CUB" evidence="15">
    <location>
        <begin position="2541"/>
        <end position="2655"/>
    </location>
</feature>
<dbReference type="Gene3D" id="2.60.120.290">
    <property type="entry name" value="Spermadhesin, CUB domain"/>
    <property type="match status" value="10"/>
</dbReference>
<dbReference type="OMA" id="FSYRICG"/>
<protein>
    <submittedName>
        <fullName evidence="18">Uncharacterized protein LOC110975757</fullName>
    </submittedName>
</protein>
<keyword evidence="10 12" id="KW-1015">Disulfide bond</keyword>
<comment type="subcellular location">
    <subcellularLocation>
        <location evidence="1">Secreted</location>
    </subcellularLocation>
</comment>
<sequence length="3258" mass="354133">MTPKMLGLAALVAALFYLACSTSAKPLTQGLELSSADRLHYFGQTEAQDYELVSPRVAQRRRRATRGKHIETTKIVAFQAFGEDVLADLKPVQGLIDAGTLVHEIGEDGKTVLGQPEEYCLYQGTSVSHENSAVYGSDCGNKLEATVTTDKVSLHLQPLKPEHVEKDGPTHMVVRRSINREACNMNAERNFDTLQTRRKRSTTDPIYVDTSVVADDLVYKTYRNNTKNYILTVLNQVAGLLKDPSLDVKVNLKINNIKILKTPQADLPLSEELENSLRNFCDWQKRSDSDISILITRHDLVSAGNRKITGKAADVGGACDPNRRCLIGQDHGPSGLIFTLAHEIGHSLGMYHDGGLSDCANRKNIMASVNSGGPDAFHWSECSNSDLLNFLAHPESKCLKDKPKSLPEYTDSSIPMPGFYYNASQQCALTFNENSAVASEVLNKPEICQALVCKNGKGVPDSTNVPPLDGTRCGTKRDICIQGSCLKVYSTFDCEGGPCIPFWLASNFVCTDPVNCTATRSVLCVEEHDDGTTRRVADTSRCPTEIPSTTGVCPDNPCRYTFVEGEFSECPVSCGTGIQIRSVVCQDQLEGVVVEDLLCTQTRPSTTQLCNAGQCPTINVEYVMGEFQPCSVTCGTGVQVRSVECRDNEGNQVAESFCLDAGLSRPSSTQACDTGVSCGLRYVAGPYGQCSVSCGIGIRTRMIYCVNDNNLVVAITRCQDASLEVPTTDTTCELEACPTPVYTVVRGAFGQCSVSCGSGTESRLVVCLNNNVQVDMQNCIDAGLTDLGTQRNCTLPACQPDYRFQMGPYGECSVTCGEGQRFRDVQCLDQNDQVVDVTNCLSFGLIPPESTIVCSLDDCPTYVYQVGEFGPCSETCGNGVQIRTVVCINNDTRVEVADSICSGEKPATTQPCNLTPCISLLQFVSSPFSACNCSGLQTRLVVCIRRSGNILEQVPVQACLDDGLDPLPTSQECTPPSTCVQLNPVWQTTEWNGCSVTCGVGTQGRLVYCIEAPGSTNIVDESECIAEDRPPASQECDTQVECPTAYLWLTYDWGPCSVTCGLGFESRDVFCFNLGDNFVQVEDSLCNAGEKPPTVRPCSLDPCSASWTTSDWSECSVSCGPGMQTRTVACQQTKDPNSNLVEETECVAEDQPSASRPCYLAICPAPYGCETTYMLEGTVQYTDSSPGFANGQNYPNDLDCDKAFVADIPATEGRRRRRETETETPQYYIRLTFTAFDVEPSPDCSFDYLEITDVRYNTSERLCGNSYELPLVWTSVGPDVNMFFHTDATVTRPGYSLIYSAVEKEDPARYVFSEWSECSVTCGEGVQTREVTCVRGNQTVDDIECSGLERPASTQPCEEEECVEPSVCSGDLIRTEDNSFILSPDFPSSYPNNVSCFNVVRAPEGMVVQLTTTFFNLRPSADCEDRVLIKDVNSDGDPLQLCGTQAPGVIFTSITNEIAITFISAETGPISPNGFGFTLQANFINEQGSPCGQEITTSGQAVYSPNYPDNYDSNQNCLTVIRNDNGCIQLRFLDVDLPPFDGQCSDFVQLVDLNLVNVNTGPICGQEIPSVFYSATGLLTVRFFSDENGPTRRGYNAVARFVECTAGLWFTGPYGECSATCGESYRTRTVVCQDPRTMDELDPSMCPLEVPESTIDCEVEECPSCDVEITAPGDVSAPISPGDLNCVANIANPEGCVTINFLGLDLVPDLPGTCETDYLEIIDAARQEPIKMCGSMTLEVYQSLSGNVQLIFQRSSSLSMISYFAYVSFNACPVNAYITGNWSECSVTCGSGVRTRDVQCMDLINNVPVEDALCQGERPPSEETCDTGVECPSCDMDIDINEGMFVTSPGFPEGYTPNLNCLYNFDSPLVTECIRLTILEVELGGSGEDDLCSADYVELSGPAEQAPIRICPESGRSISWYSRSNQATLRFVTDEEGSNSGFNVYIVNDNCIEYDYDVGPFGPCNVRCGGGVRTRDVTCIKLDDQSPAADELCRNPAPLSSMPCNTEPCPVCDETLLPGNELITSPGFSSAPGRGYESLLDCTYNVTNPEGCLFLTFLSFELQDCSDCTCDSLSIYENGELALEPLCGDQTGLTWGSSDSNAILEFRTDNAVSAPGFNIYVAYVECPDVYFYTGEYSECDVTCGGGTQTREVSCRSRTTGLEVEEAMCTSTRPPSSKSCAEQSCPFCDEVITTPSFVASPDYPASYPVSINCNYDIQAPLASCISITFVVFDLQEAEGDPAVCSDFVEISDTRTPLLDRQYCGAAGPNEIQWNSYYGNAQIRFHSDEEDTSQGFRAYVGFVSCPDFGYMATEFGECSRPCGGGVQTRIVTCVRFATLQEVDDSNCADERPIESRPCNLEECPECDQAVLQTRQSVSSLNFPQPYFEYSCNYLFINPGGCVELLFVQLEMPEANAGGVCDTDYLLVEDLSSRPFSYRICGREIPGSITSRGETLNVTLVTDGNPATFGEGYQLYNLFTNDCPQVGFVTGEFGECDRQCGFGQRTREVTCVDLQSGIEVDENLCTDRKPASTEFCNTQPCPSCDRTIDSFPQALDSPMDLDLQRTCRYTLDSERCIRATFLQFDFPGENGMCGDTFVELRDEGANYLTERFCGDGPGATSGQTLYAWESRTEDVVLTLNSGSSLTTDNSFRIFLSQLDCPEFAFVTGEFGECSVTCGDGGTRTRTVQCRRLVDGIAVIPTFCTDPEPSTTEPCGPQPPCPSCDMTVTDGEALIQGPPRDGNWTTDVNCRITVEFESSCVVISALELSLSEPDVNGNCVDSSLTFSDGTFPNYTQTVCGSPGGIYRALTNRFVVDFFSADYENSGDRYSLFVQEATCPNIIWDIRPGGQCSVSCGGGIQTREVVCLRTDTLELLPPEACPAPRPPTEVPCNVEECPKECDNVITANTPVTVLSSPGRPTYVTDADCLNNIVNLSGCITLSFLSMDIEGGTTDDVCDKDYLEIIDSSFPELNVRLCGSTLPTTSWRSKSGLVRTRFVSDSVDTLQSGYSLTYILETECPTGMYVLSNFSECSATCGTGIRTAEALQCLLPNMTEGTFNDCPGLPPSGIEECNTDPCPEFYFFTGNFDSCPVTCGIGVMTRVVECRRVDNDTVVDDSMCTEPKPDVTRNCALGSCPTNSLDVSEPAQSYSLNLDDSGTIRSPNYPSQYPNSFNGQLLLSIPAGSTLEIVVNTLDIVFETPCSDGDSLMFQSGTANVLQICSNSLGIPFSWYSQTGDTSIVVTFTTSATNAGTGFSADYRVFQQ</sequence>
<keyword evidence="17" id="KW-1185">Reference proteome</keyword>
<dbReference type="GO" id="GO:0004222">
    <property type="term" value="F:metalloendopeptidase activity"/>
    <property type="evidence" value="ECO:0007669"/>
    <property type="project" value="InterPro"/>
</dbReference>
<dbReference type="InterPro" id="IPR035914">
    <property type="entry name" value="Sperma_CUB_dom_sf"/>
</dbReference>
<feature type="domain" description="CUB" evidence="15">
    <location>
        <begin position="3130"/>
        <end position="3256"/>
    </location>
</feature>
<evidence type="ECO:0000256" key="2">
    <source>
        <dbReference type="ARBA" id="ARBA00022525"/>
    </source>
</evidence>
<evidence type="ECO:0000256" key="9">
    <source>
        <dbReference type="ARBA" id="ARBA00023049"/>
    </source>
</evidence>
<dbReference type="FunFam" id="2.20.100.10:FF:000005">
    <property type="entry name" value="ADAM metallopeptidase with thrombospondin type 1 motif 9"/>
    <property type="match status" value="9"/>
</dbReference>
<dbReference type="PROSITE" id="PS50215">
    <property type="entry name" value="ADAM_MEPRO"/>
    <property type="match status" value="1"/>
</dbReference>
<evidence type="ECO:0000256" key="3">
    <source>
        <dbReference type="ARBA" id="ARBA00022670"/>
    </source>
</evidence>
<dbReference type="GO" id="GO:0046872">
    <property type="term" value="F:metal ion binding"/>
    <property type="evidence" value="ECO:0007669"/>
    <property type="project" value="UniProtKB-KW"/>
</dbReference>
<dbReference type="Proteomes" id="UP000694845">
    <property type="component" value="Unplaced"/>
</dbReference>
<dbReference type="GO" id="GO:0006508">
    <property type="term" value="P:proteolysis"/>
    <property type="evidence" value="ECO:0007669"/>
    <property type="project" value="UniProtKB-KW"/>
</dbReference>
<dbReference type="Gene3D" id="3.40.1620.60">
    <property type="match status" value="1"/>
</dbReference>
<evidence type="ECO:0000259" key="15">
    <source>
        <dbReference type="PROSITE" id="PS01180"/>
    </source>
</evidence>
<feature type="binding site" evidence="13">
    <location>
        <position position="346"/>
    </location>
    <ligand>
        <name>Zn(2+)</name>
        <dbReference type="ChEBI" id="CHEBI:29105"/>
        <note>catalytic</note>
    </ligand>
</feature>
<evidence type="ECO:0000256" key="1">
    <source>
        <dbReference type="ARBA" id="ARBA00004613"/>
    </source>
</evidence>
<proteinExistence type="predicted"/>
<dbReference type="RefSeq" id="XP_022084205.1">
    <property type="nucleotide sequence ID" value="XM_022228513.1"/>
</dbReference>
<dbReference type="GO" id="GO:0005576">
    <property type="term" value="C:extracellular region"/>
    <property type="evidence" value="ECO:0007669"/>
    <property type="project" value="UniProtKB-SubCell"/>
</dbReference>
<organism evidence="17 18">
    <name type="scientific">Acanthaster planci</name>
    <name type="common">Crown-of-thorns starfish</name>
    <dbReference type="NCBI Taxonomy" id="133434"/>
    <lineage>
        <taxon>Eukaryota</taxon>
        <taxon>Metazoa</taxon>
        <taxon>Echinodermata</taxon>
        <taxon>Eleutherozoa</taxon>
        <taxon>Asterozoa</taxon>
        <taxon>Asteroidea</taxon>
        <taxon>Valvatacea</taxon>
        <taxon>Valvatida</taxon>
        <taxon>Acanthasteridae</taxon>
        <taxon>Acanthaster</taxon>
    </lineage>
</organism>
<feature type="domain" description="CUB" evidence="15">
    <location>
        <begin position="1169"/>
        <end position="1302"/>
    </location>
</feature>
<dbReference type="Pfam" id="PF00431">
    <property type="entry name" value="CUB"/>
    <property type="match status" value="9"/>
</dbReference>
<evidence type="ECO:0000313" key="18">
    <source>
        <dbReference type="RefSeq" id="XP_022084205.1"/>
    </source>
</evidence>
<feature type="domain" description="CUB" evidence="15">
    <location>
        <begin position="1491"/>
        <end position="1602"/>
    </location>
</feature>
<dbReference type="CDD" id="cd00041">
    <property type="entry name" value="CUB"/>
    <property type="match status" value="10"/>
</dbReference>
<dbReference type="InterPro" id="IPR036383">
    <property type="entry name" value="TSP1_rpt_sf"/>
</dbReference>
<feature type="binding site" evidence="13">
    <location>
        <position position="352"/>
    </location>
    <ligand>
        <name>Zn(2+)</name>
        <dbReference type="ChEBI" id="CHEBI:29105"/>
        <note>catalytic</note>
    </ligand>
</feature>
<keyword evidence="4 13" id="KW-0479">Metal-binding</keyword>
<name>A0A8B7XVZ0_ACAPL</name>
<keyword evidence="11" id="KW-0325">Glycoprotein</keyword>
<keyword evidence="8 13" id="KW-0862">Zinc</keyword>
<evidence type="ECO:0000259" key="16">
    <source>
        <dbReference type="PROSITE" id="PS50215"/>
    </source>
</evidence>
<dbReference type="SUPFAM" id="SSF55486">
    <property type="entry name" value="Metalloproteases ('zincins'), catalytic domain"/>
    <property type="match status" value="1"/>
</dbReference>
<dbReference type="PANTHER" id="PTHR13723">
    <property type="entry name" value="ADAMTS A DISINTEGRIN AND METALLOPROTEASE WITH THROMBOSPONDIN MOTIFS PROTEASE"/>
    <property type="match status" value="1"/>
</dbReference>
<feature type="signal peptide" evidence="14">
    <location>
        <begin position="1"/>
        <end position="24"/>
    </location>
</feature>
<dbReference type="Pfam" id="PF19030">
    <property type="entry name" value="TSP1_ADAMTS"/>
    <property type="match status" value="19"/>
</dbReference>
<comment type="caution">
    <text evidence="13">Lacks conserved residue(s) required for the propagation of feature annotation.</text>
</comment>
<dbReference type="PANTHER" id="PTHR13723:SF281">
    <property type="entry name" value="PAPILIN"/>
    <property type="match status" value="1"/>
</dbReference>
<feature type="chain" id="PRO_5034280344" evidence="14">
    <location>
        <begin position="25"/>
        <end position="3258"/>
    </location>
</feature>
<dbReference type="SUPFAM" id="SSF82895">
    <property type="entry name" value="TSP-1 type 1 repeat"/>
    <property type="match status" value="20"/>
</dbReference>
<evidence type="ECO:0000256" key="8">
    <source>
        <dbReference type="ARBA" id="ARBA00022833"/>
    </source>
</evidence>
<dbReference type="PROSITE" id="PS50092">
    <property type="entry name" value="TSP1"/>
    <property type="match status" value="20"/>
</dbReference>
<feature type="active site" evidence="13">
    <location>
        <position position="343"/>
    </location>
</feature>
<evidence type="ECO:0000256" key="11">
    <source>
        <dbReference type="ARBA" id="ARBA00023180"/>
    </source>
</evidence>
<dbReference type="Gene3D" id="2.20.100.10">
    <property type="entry name" value="Thrombospondin type-1 (TSP1) repeat"/>
    <property type="match status" value="20"/>
</dbReference>
<dbReference type="InterPro" id="IPR050439">
    <property type="entry name" value="ADAMTS_ADAMTS-like"/>
</dbReference>
<dbReference type="InterPro" id="IPR041645">
    <property type="entry name" value="ADAMTS_CR_2"/>
</dbReference>
<feature type="domain" description="CUB" evidence="15">
    <location>
        <begin position="2896"/>
        <end position="3011"/>
    </location>
</feature>
<dbReference type="KEGG" id="aplc:110975757"/>
<keyword evidence="2" id="KW-0964">Secreted</keyword>
<evidence type="ECO:0000256" key="5">
    <source>
        <dbReference type="ARBA" id="ARBA00022729"/>
    </source>
</evidence>
<dbReference type="SUPFAM" id="SSF49854">
    <property type="entry name" value="Spermadhesin, CUB domain"/>
    <property type="match status" value="11"/>
</dbReference>
<dbReference type="InterPro" id="IPR024079">
    <property type="entry name" value="MetalloPept_cat_dom_sf"/>
</dbReference>
<evidence type="ECO:0000256" key="6">
    <source>
        <dbReference type="ARBA" id="ARBA00022737"/>
    </source>
</evidence>
<feature type="disulfide bond" evidence="12">
    <location>
        <begin position="2896"/>
        <end position="2923"/>
    </location>
</feature>
<feature type="domain" description="CUB" evidence="15">
    <location>
        <begin position="2012"/>
        <end position="2124"/>
    </location>
</feature>
<feature type="domain" description="CUB" evidence="15">
    <location>
        <begin position="2179"/>
        <end position="2301"/>
    </location>
</feature>
<accession>A0A8B7XVZ0</accession>
<dbReference type="OrthoDB" id="10035764at2759"/>
<dbReference type="Pfam" id="PF01421">
    <property type="entry name" value="Reprolysin"/>
    <property type="match status" value="1"/>
</dbReference>
<dbReference type="SMART" id="SM00209">
    <property type="entry name" value="TSP1"/>
    <property type="match status" value="20"/>
</dbReference>
<dbReference type="Gene3D" id="3.40.390.10">
    <property type="entry name" value="Collagenase (Catalytic Domain)"/>
    <property type="match status" value="1"/>
</dbReference>
<keyword evidence="9" id="KW-0482">Metalloprotease</keyword>
<feature type="binding site" evidence="13">
    <location>
        <position position="342"/>
    </location>
    <ligand>
        <name>Zn(2+)</name>
        <dbReference type="ChEBI" id="CHEBI:29105"/>
        <note>catalytic</note>
    </ligand>
</feature>
<feature type="domain" description="Peptidase M12B" evidence="16">
    <location>
        <begin position="206"/>
        <end position="403"/>
    </location>
</feature>
<feature type="domain" description="CUB" evidence="15">
    <location>
        <begin position="1368"/>
        <end position="1482"/>
    </location>
</feature>
<evidence type="ECO:0000256" key="7">
    <source>
        <dbReference type="ARBA" id="ARBA00022801"/>
    </source>
</evidence>
<evidence type="ECO:0000256" key="14">
    <source>
        <dbReference type="SAM" id="SignalP"/>
    </source>
</evidence>
<reference evidence="18" key="1">
    <citation type="submission" date="2025-08" db="UniProtKB">
        <authorList>
            <consortium name="RefSeq"/>
        </authorList>
    </citation>
    <scope>IDENTIFICATION</scope>
</reference>
<evidence type="ECO:0000313" key="17">
    <source>
        <dbReference type="Proteomes" id="UP000694845"/>
    </source>
</evidence>
<dbReference type="SMART" id="SM00042">
    <property type="entry name" value="CUB"/>
    <property type="match status" value="11"/>
</dbReference>
<evidence type="ECO:0000256" key="12">
    <source>
        <dbReference type="PROSITE-ProRule" id="PRU00059"/>
    </source>
</evidence>
<feature type="domain" description="CUB" evidence="15">
    <location>
        <begin position="1662"/>
        <end position="1770"/>
    </location>
</feature>